<name>A0ABT8WUN8_9FLAO</name>
<keyword evidence="3" id="KW-1185">Reference proteome</keyword>
<comment type="caution">
    <text evidence="2">The sequence shown here is derived from an EMBL/GenBank/DDBJ whole genome shotgun (WGS) entry which is preliminary data.</text>
</comment>
<dbReference type="InterPro" id="IPR036597">
    <property type="entry name" value="Fido-like_dom_sf"/>
</dbReference>
<accession>A0ABT8WUN8</accession>
<dbReference type="InterPro" id="IPR003812">
    <property type="entry name" value="Fido"/>
</dbReference>
<dbReference type="PANTHER" id="PTHR13504:SF38">
    <property type="entry name" value="FIDO DOMAIN-CONTAINING PROTEIN"/>
    <property type="match status" value="1"/>
</dbReference>
<evidence type="ECO:0000313" key="3">
    <source>
        <dbReference type="Proteomes" id="UP001176806"/>
    </source>
</evidence>
<evidence type="ECO:0000313" key="2">
    <source>
        <dbReference type="EMBL" id="MDO5976903.1"/>
    </source>
</evidence>
<dbReference type="PANTHER" id="PTHR13504">
    <property type="entry name" value="FIDO DOMAIN-CONTAINING PROTEIN DDB_G0283145"/>
    <property type="match status" value="1"/>
</dbReference>
<organism evidence="2 3">
    <name type="scientific">Flavivirga jejuensis</name>
    <dbReference type="NCBI Taxonomy" id="870487"/>
    <lineage>
        <taxon>Bacteria</taxon>
        <taxon>Pseudomonadati</taxon>
        <taxon>Bacteroidota</taxon>
        <taxon>Flavobacteriia</taxon>
        <taxon>Flavobacteriales</taxon>
        <taxon>Flavobacteriaceae</taxon>
        <taxon>Flavivirga</taxon>
    </lineage>
</organism>
<feature type="domain" description="Fido" evidence="1">
    <location>
        <begin position="1"/>
        <end position="66"/>
    </location>
</feature>
<gene>
    <name evidence="2" type="ORF">Q4Q40_22100</name>
</gene>
<dbReference type="EMBL" id="JAUOEL010000009">
    <property type="protein sequence ID" value="MDO5976903.1"/>
    <property type="molecule type" value="Genomic_DNA"/>
</dbReference>
<protein>
    <submittedName>
        <fullName evidence="2">Fic family protein</fullName>
    </submittedName>
</protein>
<dbReference type="InterPro" id="IPR048770">
    <property type="entry name" value="SoFic-like_C"/>
</dbReference>
<evidence type="ECO:0000259" key="1">
    <source>
        <dbReference type="PROSITE" id="PS51459"/>
    </source>
</evidence>
<dbReference type="InterPro" id="IPR040198">
    <property type="entry name" value="Fido_containing"/>
</dbReference>
<dbReference type="Gene3D" id="1.10.3290.10">
    <property type="entry name" value="Fido-like domain"/>
    <property type="match status" value="1"/>
</dbReference>
<proteinExistence type="predicted"/>
<dbReference type="SUPFAM" id="SSF140931">
    <property type="entry name" value="Fic-like"/>
    <property type="match status" value="1"/>
</dbReference>
<dbReference type="Proteomes" id="UP001176806">
    <property type="component" value="Unassembled WGS sequence"/>
</dbReference>
<reference evidence="2" key="1">
    <citation type="submission" date="2023-07" db="EMBL/GenBank/DDBJ databases">
        <title>Two novel species in the genus Flavivirga.</title>
        <authorList>
            <person name="Kwon K."/>
        </authorList>
    </citation>
    <scope>NUCLEOTIDE SEQUENCE</scope>
    <source>
        <strain evidence="2">KACC 14158</strain>
    </source>
</reference>
<dbReference type="Pfam" id="PF21248">
    <property type="entry name" value="SoFic-like_C"/>
    <property type="match status" value="1"/>
</dbReference>
<sequence>MHPFYDGNGRTGRILNMFYLIHQELLDIPILYLSSFITKNKVDYYRLLQEVRTEHKWEEWIMWMLKGVEITAKETIGAVNKIKDLMDEYKHRIRDNYKFYSHELINILFKHPYTKIDFIERELKVHRNTASTYLNALAEGEHAFLTKIKVDKNSYFVNDRLLQILTDNKISTILLTNQNHQNI</sequence>
<dbReference type="PROSITE" id="PS51459">
    <property type="entry name" value="FIDO"/>
    <property type="match status" value="1"/>
</dbReference>
<dbReference type="RefSeq" id="WP_303304265.1">
    <property type="nucleotide sequence ID" value="NZ_BAABDA010000011.1"/>
</dbReference>